<dbReference type="RefSeq" id="XP_041290259.1">
    <property type="nucleotide sequence ID" value="XM_041433930.1"/>
</dbReference>
<dbReference type="GeneID" id="64696189"/>
<protein>
    <submittedName>
        <fullName evidence="1">Uncharacterized protein</fullName>
    </submittedName>
</protein>
<dbReference type="Proteomes" id="UP000823399">
    <property type="component" value="Unassembled WGS sequence"/>
</dbReference>
<keyword evidence="2" id="KW-1185">Reference proteome</keyword>
<comment type="caution">
    <text evidence="1">The sequence shown here is derived from an EMBL/GenBank/DDBJ whole genome shotgun (WGS) entry which is preliminary data.</text>
</comment>
<name>A0A9P7F3D6_9AGAM</name>
<gene>
    <name evidence="1" type="ORF">F5147DRAFT_655038</name>
</gene>
<evidence type="ECO:0000313" key="2">
    <source>
        <dbReference type="Proteomes" id="UP000823399"/>
    </source>
</evidence>
<accession>A0A9P7F3D6</accession>
<dbReference type="AlphaFoldDB" id="A0A9P7F3D6"/>
<sequence>MSELPKGMSLKKFNDLPTTRAIHEEGENKIEYKVGQSVSVYASKEGRKGVDPNDLCIFGSRFVGIGGQTLKSQFLKRLLSQTPDYCAWDAKNCWSQICPSGQKPKY</sequence>
<proteinExistence type="predicted"/>
<organism evidence="1 2">
    <name type="scientific">Suillus discolor</name>
    <dbReference type="NCBI Taxonomy" id="1912936"/>
    <lineage>
        <taxon>Eukaryota</taxon>
        <taxon>Fungi</taxon>
        <taxon>Dikarya</taxon>
        <taxon>Basidiomycota</taxon>
        <taxon>Agaricomycotina</taxon>
        <taxon>Agaricomycetes</taxon>
        <taxon>Agaricomycetidae</taxon>
        <taxon>Boletales</taxon>
        <taxon>Suillineae</taxon>
        <taxon>Suillaceae</taxon>
        <taxon>Suillus</taxon>
    </lineage>
</organism>
<evidence type="ECO:0000313" key="1">
    <source>
        <dbReference type="EMBL" id="KAG2102581.1"/>
    </source>
</evidence>
<dbReference type="OrthoDB" id="2666278at2759"/>
<dbReference type="EMBL" id="JABBWM010000047">
    <property type="protein sequence ID" value="KAG2102581.1"/>
    <property type="molecule type" value="Genomic_DNA"/>
</dbReference>
<reference evidence="1" key="1">
    <citation type="journal article" date="2020" name="New Phytol.">
        <title>Comparative genomics reveals dynamic genome evolution in host specialist ectomycorrhizal fungi.</title>
        <authorList>
            <person name="Lofgren L.A."/>
            <person name="Nguyen N.H."/>
            <person name="Vilgalys R."/>
            <person name="Ruytinx J."/>
            <person name="Liao H.L."/>
            <person name="Branco S."/>
            <person name="Kuo A."/>
            <person name="LaButti K."/>
            <person name="Lipzen A."/>
            <person name="Andreopoulos W."/>
            <person name="Pangilinan J."/>
            <person name="Riley R."/>
            <person name="Hundley H."/>
            <person name="Na H."/>
            <person name="Barry K."/>
            <person name="Grigoriev I.V."/>
            <person name="Stajich J.E."/>
            <person name="Kennedy P.G."/>
        </authorList>
    </citation>
    <scope>NUCLEOTIDE SEQUENCE</scope>
    <source>
        <strain evidence="1">FC423</strain>
    </source>
</reference>